<dbReference type="InterPro" id="IPR024096">
    <property type="entry name" value="NO_sig/Golgi_transp_ligand-bd"/>
</dbReference>
<keyword evidence="3" id="KW-1185">Reference proteome</keyword>
<dbReference type="SUPFAM" id="SSF111126">
    <property type="entry name" value="Ligand-binding domain in the NO signalling and Golgi transport"/>
    <property type="match status" value="1"/>
</dbReference>
<evidence type="ECO:0000313" key="3">
    <source>
        <dbReference type="Proteomes" id="UP001595740"/>
    </source>
</evidence>
<dbReference type="Proteomes" id="UP001595740">
    <property type="component" value="Unassembled WGS sequence"/>
</dbReference>
<dbReference type="RefSeq" id="WP_386758512.1">
    <property type="nucleotide sequence ID" value="NZ_JBHRXK010000002.1"/>
</dbReference>
<comment type="caution">
    <text evidence="2">The sequence shown here is derived from an EMBL/GenBank/DDBJ whole genome shotgun (WGS) entry which is preliminary data.</text>
</comment>
<organism evidence="2 3">
    <name type="scientific">Lysobacter cavernae</name>
    <dbReference type="NCBI Taxonomy" id="1685901"/>
    <lineage>
        <taxon>Bacteria</taxon>
        <taxon>Pseudomonadati</taxon>
        <taxon>Pseudomonadota</taxon>
        <taxon>Gammaproteobacteria</taxon>
        <taxon>Lysobacterales</taxon>
        <taxon>Lysobacteraceae</taxon>
        <taxon>Lysobacter</taxon>
    </lineage>
</organism>
<accession>A0ABV7RN33</accession>
<reference evidence="3" key="1">
    <citation type="journal article" date="2019" name="Int. J. Syst. Evol. Microbiol.">
        <title>The Global Catalogue of Microorganisms (GCM) 10K type strain sequencing project: providing services to taxonomists for standard genome sequencing and annotation.</title>
        <authorList>
            <consortium name="The Broad Institute Genomics Platform"/>
            <consortium name="The Broad Institute Genome Sequencing Center for Infectious Disease"/>
            <person name="Wu L."/>
            <person name="Ma J."/>
        </authorList>
    </citation>
    <scope>NUCLEOTIDE SEQUENCE [LARGE SCALE GENOMIC DNA]</scope>
    <source>
        <strain evidence="3">KCTC 42875</strain>
    </source>
</reference>
<name>A0ABV7RN33_9GAMM</name>
<evidence type="ECO:0008006" key="4">
    <source>
        <dbReference type="Google" id="ProtNLM"/>
    </source>
</evidence>
<protein>
    <recommendedName>
        <fullName evidence="4">4-vinyl reductase 4VR domain-containing protein</fullName>
    </recommendedName>
</protein>
<feature type="region of interest" description="Disordered" evidence="1">
    <location>
        <begin position="82"/>
        <end position="106"/>
    </location>
</feature>
<proteinExistence type="predicted"/>
<dbReference type="PROSITE" id="PS51257">
    <property type="entry name" value="PROKAR_LIPOPROTEIN"/>
    <property type="match status" value="1"/>
</dbReference>
<gene>
    <name evidence="2" type="ORF">ACFOLC_07075</name>
</gene>
<sequence length="252" mass="27398">MDVEFRVVADRREGLLLALGQTVIACDFTLLRQRMLSSNEGVVLTMLVRGPDSGLLQLEERLGTHPLVRSFEAAPVLDGPAARLAESPPRSTPTTTATHAAAPSPADSRRIETLLPQLARDYPNIFIPLLVLEHDLTPEQREPTLHYIGQRVGAWVYKRDFALGGHLALGDAVRHIALPAMRQIVQAELHGEALAVKNSPFCHRGTHGACCHFLRGLLGGLLGGPHGTQGLRVIEHQCRNAGADSCSFEFHA</sequence>
<evidence type="ECO:0000256" key="1">
    <source>
        <dbReference type="SAM" id="MobiDB-lite"/>
    </source>
</evidence>
<dbReference type="Gene3D" id="3.30.1380.20">
    <property type="entry name" value="Trafficking protein particle complex subunit 3"/>
    <property type="match status" value="1"/>
</dbReference>
<feature type="compositionally biased region" description="Low complexity" evidence="1">
    <location>
        <begin position="87"/>
        <end position="106"/>
    </location>
</feature>
<evidence type="ECO:0000313" key="2">
    <source>
        <dbReference type="EMBL" id="MFC3550780.1"/>
    </source>
</evidence>
<dbReference type="EMBL" id="JBHRXK010000002">
    <property type="protein sequence ID" value="MFC3550780.1"/>
    <property type="molecule type" value="Genomic_DNA"/>
</dbReference>